<evidence type="ECO:0000256" key="2">
    <source>
        <dbReference type="ARBA" id="ARBA00004533"/>
    </source>
</evidence>
<dbReference type="InterPro" id="IPR027417">
    <property type="entry name" value="P-loop_NTPase"/>
</dbReference>
<evidence type="ECO:0000313" key="16">
    <source>
        <dbReference type="Proteomes" id="UP000323594"/>
    </source>
</evidence>
<dbReference type="SMART" id="SM00382">
    <property type="entry name" value="AAA"/>
    <property type="match status" value="2"/>
</dbReference>
<dbReference type="FunFam" id="3.40.50.300:FF:000126">
    <property type="entry name" value="Galactose/methyl galactoside import ATP-binding protein MglA"/>
    <property type="match status" value="1"/>
</dbReference>
<evidence type="ECO:0000259" key="12">
    <source>
        <dbReference type="PROSITE" id="PS50893"/>
    </source>
</evidence>
<dbReference type="InterPro" id="IPR050107">
    <property type="entry name" value="ABC_carbohydrate_import_ATPase"/>
</dbReference>
<dbReference type="OrthoDB" id="304830at2"/>
<dbReference type="PANTHER" id="PTHR43790">
    <property type="entry name" value="CARBOHYDRATE TRANSPORT ATP-BINDING PROTEIN MG119-RELATED"/>
    <property type="match status" value="1"/>
</dbReference>
<dbReference type="InterPro" id="IPR017871">
    <property type="entry name" value="ABC_transporter-like_CS"/>
</dbReference>
<reference evidence="13" key="1">
    <citation type="submission" date="2015-01" db="EMBL/GenBank/DDBJ databases">
        <authorList>
            <person name="Xiang T."/>
            <person name="Song Y."/>
            <person name="Huang L."/>
            <person name="Wang B."/>
            <person name="Wu P."/>
        </authorList>
    </citation>
    <scope>NUCLEOTIDE SEQUENCE [LARGE SCALE GENOMIC DNA]</scope>
    <source>
        <strain evidence="13">V1</strain>
    </source>
</reference>
<dbReference type="EMBL" id="CDNC01000012">
    <property type="protein sequence ID" value="CEM61539.1"/>
    <property type="molecule type" value="Genomic_DNA"/>
</dbReference>
<dbReference type="AlphaFoldDB" id="A0A0B7GSG6"/>
<evidence type="ECO:0000313" key="15">
    <source>
        <dbReference type="Proteomes" id="UP000042527"/>
    </source>
</evidence>
<evidence type="ECO:0000256" key="10">
    <source>
        <dbReference type="ARBA" id="ARBA00023136"/>
    </source>
</evidence>
<keyword evidence="10 11" id="KW-0472">Membrane</keyword>
<keyword evidence="7 11" id="KW-0547">Nucleotide-binding</keyword>
<dbReference type="RefSeq" id="WP_044634540.1">
    <property type="nucleotide sequence ID" value="NZ_CDNC01000012.1"/>
</dbReference>
<dbReference type="CDD" id="cd03215">
    <property type="entry name" value="ABC_Carb_Monos_II"/>
    <property type="match status" value="1"/>
</dbReference>
<dbReference type="GO" id="GO:0043211">
    <property type="term" value="F:ABC-type carbohydrate transporter activity"/>
    <property type="evidence" value="ECO:0007669"/>
    <property type="project" value="UniProtKB-UniRule"/>
</dbReference>
<evidence type="ECO:0000256" key="4">
    <source>
        <dbReference type="ARBA" id="ARBA00022475"/>
    </source>
</evidence>
<keyword evidence="4 11" id="KW-1003">Cell membrane</keyword>
<dbReference type="PROSITE" id="PS00211">
    <property type="entry name" value="ABC_TRANSPORTER_1"/>
    <property type="match status" value="1"/>
</dbReference>
<dbReference type="CDD" id="cd03216">
    <property type="entry name" value="ABC_Carb_Monos_I"/>
    <property type="match status" value="1"/>
</dbReference>
<keyword evidence="9 11" id="KW-1278">Translocase</keyword>
<dbReference type="Pfam" id="PF00005">
    <property type="entry name" value="ABC_tran"/>
    <property type="match status" value="2"/>
</dbReference>
<feature type="domain" description="ABC transporter" evidence="12">
    <location>
        <begin position="256"/>
        <end position="500"/>
    </location>
</feature>
<dbReference type="SUPFAM" id="SSF52540">
    <property type="entry name" value="P-loop containing nucleoside triphosphate hydrolases"/>
    <property type="match status" value="2"/>
</dbReference>
<comment type="similarity">
    <text evidence="11">Belongs to the ABC transporter superfamily.</text>
</comment>
<dbReference type="Proteomes" id="UP000042527">
    <property type="component" value="Unassembled WGS sequence"/>
</dbReference>
<evidence type="ECO:0000256" key="1">
    <source>
        <dbReference type="ARBA" id="ARBA00004202"/>
    </source>
</evidence>
<dbReference type="PANTHER" id="PTHR43790:SF7">
    <property type="entry name" value="GALACTOSE_METHYL GALACTOSIDE IMPORT ATP-BINDING PROTEIN MGLA"/>
    <property type="match status" value="1"/>
</dbReference>
<evidence type="ECO:0000256" key="6">
    <source>
        <dbReference type="ARBA" id="ARBA00022737"/>
    </source>
</evidence>
<evidence type="ECO:0000256" key="3">
    <source>
        <dbReference type="ARBA" id="ARBA00022448"/>
    </source>
</evidence>
<evidence type="ECO:0000313" key="14">
    <source>
        <dbReference type="EMBL" id="QEJ98129.1"/>
    </source>
</evidence>
<comment type="subcellular location">
    <subcellularLocation>
        <location evidence="2">Cell inner membrane</location>
    </subcellularLocation>
    <subcellularLocation>
        <location evidence="1 11">Cell membrane</location>
        <topology evidence="1 11">Peripheral membrane protein</topology>
    </subcellularLocation>
</comment>
<evidence type="ECO:0000256" key="8">
    <source>
        <dbReference type="ARBA" id="ARBA00022840"/>
    </source>
</evidence>
<keyword evidence="8 11" id="KW-0067">ATP-binding</keyword>
<dbReference type="GO" id="GO:0016887">
    <property type="term" value="F:ATP hydrolysis activity"/>
    <property type="evidence" value="ECO:0007669"/>
    <property type="project" value="InterPro"/>
</dbReference>
<evidence type="ECO:0000256" key="9">
    <source>
        <dbReference type="ARBA" id="ARBA00022967"/>
    </source>
</evidence>
<dbReference type="PROSITE" id="PS50893">
    <property type="entry name" value="ABC_TRANSPORTER_2"/>
    <property type="match status" value="2"/>
</dbReference>
<keyword evidence="15" id="KW-1185">Reference proteome</keyword>
<organism evidence="13 15">
    <name type="scientific">Treponema phagedenis</name>
    <dbReference type="NCBI Taxonomy" id="162"/>
    <lineage>
        <taxon>Bacteria</taxon>
        <taxon>Pseudomonadati</taxon>
        <taxon>Spirochaetota</taxon>
        <taxon>Spirochaetia</taxon>
        <taxon>Spirochaetales</taxon>
        <taxon>Treponemataceae</taxon>
        <taxon>Treponema</taxon>
    </lineage>
</organism>
<protein>
    <recommendedName>
        <fullName evidence="11">Ribose/galactose/methyl galactoside import ATP-binding protein</fullName>
        <ecNumber evidence="11">7.5.2.11</ecNumber>
    </recommendedName>
</protein>
<dbReference type="GO" id="GO:0015749">
    <property type="term" value="P:monosaccharide transmembrane transport"/>
    <property type="evidence" value="ECO:0007669"/>
    <property type="project" value="UniProtKB-ARBA"/>
</dbReference>
<sequence>MSENEYILQMNNISKFFPGVRALDDVHLHVKRGEVHALMGENGAGKSTLMKCLIGIQPVTSGEIIFDGKTLPLQYSPAEALSWGISMIHQELSPVAERPIMENIWLGREPLNKFGLVNHKKMYEMTEAILQQVDLSENPKTKVGALTVAKIQMVEIAKAISYDAKLIIMDEPTSALTDREIEKLFEVITKLKSEGKSIIYITHKLDEISRITDSVSIFRDGKFIATHDTKKLSMEQMITEMVGRSVNNMFPKIPCEQGEEILSVENLSDGKHFSDVSFSLRKGEILGIAGLVGSGRTEIIETIFGIRPATSGTIKIAGEEIRIKNPRDAIKHKIALLTEDRRLSGIFPVLSVSDNIIMSHIDSYINKLGILNKKNILKDCIDYIQSLNIKTPNMAQQIQFLSGGNQQKVLIARWLLTEPDILILDEPTRGIDVGAKSEIHKFISLLAGQGKAVIMISSEIPEILGMSDKVMVVSEGHVTGILENKNLTQDIIMAYASDKADLLV</sequence>
<keyword evidence="6" id="KW-0677">Repeat</keyword>
<keyword evidence="3 11" id="KW-0813">Transport</keyword>
<evidence type="ECO:0000256" key="7">
    <source>
        <dbReference type="ARBA" id="ARBA00022741"/>
    </source>
</evidence>
<keyword evidence="5 11" id="KW-0762">Sugar transport</keyword>
<reference evidence="15" key="2">
    <citation type="submission" date="2015-01" db="EMBL/GenBank/DDBJ databases">
        <authorList>
            <person name="Manzoor Shahid"/>
            <person name="Zubair Saima"/>
        </authorList>
    </citation>
    <scope>NUCLEOTIDE SEQUENCE [LARGE SCALE GENOMIC DNA]</scope>
    <source>
        <strain evidence="15">V1</strain>
    </source>
</reference>
<name>A0A0B7GSG6_TREPH</name>
<dbReference type="InterPro" id="IPR003439">
    <property type="entry name" value="ABC_transporter-like_ATP-bd"/>
</dbReference>
<dbReference type="Gene3D" id="3.40.50.300">
    <property type="entry name" value="P-loop containing nucleotide triphosphate hydrolases"/>
    <property type="match status" value="2"/>
</dbReference>
<comment type="catalytic activity">
    <reaction evidence="11">
        <text>D-galactose(out) + ATP + H2O = D-galactose(in) + ADP + phosphate + H(+)</text>
        <dbReference type="Rhea" id="RHEA:60156"/>
        <dbReference type="ChEBI" id="CHEBI:4139"/>
        <dbReference type="ChEBI" id="CHEBI:15377"/>
        <dbReference type="ChEBI" id="CHEBI:15378"/>
        <dbReference type="ChEBI" id="CHEBI:30616"/>
        <dbReference type="ChEBI" id="CHEBI:43474"/>
        <dbReference type="ChEBI" id="CHEBI:456216"/>
        <dbReference type="EC" id="7.5.2.11"/>
    </reaction>
</comment>
<dbReference type="EC" id="7.5.2.11" evidence="11"/>
<dbReference type="GO" id="GO:0005886">
    <property type="term" value="C:plasma membrane"/>
    <property type="evidence" value="ECO:0007669"/>
    <property type="project" value="UniProtKB-SubCell"/>
</dbReference>
<gene>
    <name evidence="13" type="primary">mglA</name>
    <name evidence="14" type="ORF">FUT82_09040</name>
    <name evidence="13" type="ORF">TPHV1_20076</name>
</gene>
<evidence type="ECO:0000313" key="13">
    <source>
        <dbReference type="EMBL" id="CEM61539.1"/>
    </source>
</evidence>
<dbReference type="InterPro" id="IPR003593">
    <property type="entry name" value="AAA+_ATPase"/>
</dbReference>
<reference evidence="14 16" key="3">
    <citation type="submission" date="2019-08" db="EMBL/GenBank/DDBJ databases">
        <authorList>
            <person name="Kuhnert P."/>
        </authorList>
    </citation>
    <scope>NUCLEOTIDE SEQUENCE [LARGE SCALE GENOMIC DNA]</scope>
    <source>
        <strain evidence="14 16">B36.5</strain>
    </source>
</reference>
<feature type="domain" description="ABC transporter" evidence="12">
    <location>
        <begin position="8"/>
        <end position="245"/>
    </location>
</feature>
<accession>A0A0B7GSG6</accession>
<evidence type="ECO:0000256" key="5">
    <source>
        <dbReference type="ARBA" id="ARBA00022597"/>
    </source>
</evidence>
<evidence type="ECO:0000256" key="11">
    <source>
        <dbReference type="RuleBase" id="RU367029"/>
    </source>
</evidence>
<dbReference type="EMBL" id="CP042817">
    <property type="protein sequence ID" value="QEJ98129.1"/>
    <property type="molecule type" value="Genomic_DNA"/>
</dbReference>
<dbReference type="Proteomes" id="UP000323594">
    <property type="component" value="Chromosome"/>
</dbReference>
<comment type="function">
    <text evidence="11">Part of an ABC transporter complex involved in carbohydrate import. Could be involved in ribose, galactose and/or methyl galactoside import. Responsible for energy coupling to the transport system.</text>
</comment>
<proteinExistence type="inferred from homology"/>
<dbReference type="GeneID" id="57753140"/>
<dbReference type="GO" id="GO:0005524">
    <property type="term" value="F:ATP binding"/>
    <property type="evidence" value="ECO:0007669"/>
    <property type="project" value="UniProtKB-UniRule"/>
</dbReference>
<dbReference type="FunFam" id="3.40.50.300:FF:000127">
    <property type="entry name" value="Ribose import ATP-binding protein RbsA"/>
    <property type="match status" value="1"/>
</dbReference>